<gene>
    <name evidence="1" type="ORF">OED52_04325</name>
</gene>
<proteinExistence type="predicted"/>
<protein>
    <submittedName>
        <fullName evidence="1">Nitroreductase family protein</fullName>
    </submittedName>
</protein>
<name>A0ACD4DI99_9NOCA</name>
<organism evidence="1 2">
    <name type="scientific">Rhodococcus sacchari</name>
    <dbReference type="NCBI Taxonomy" id="2962047"/>
    <lineage>
        <taxon>Bacteria</taxon>
        <taxon>Bacillati</taxon>
        <taxon>Actinomycetota</taxon>
        <taxon>Actinomycetes</taxon>
        <taxon>Mycobacteriales</taxon>
        <taxon>Nocardiaceae</taxon>
        <taxon>Rhodococcus</taxon>
    </lineage>
</organism>
<reference evidence="1" key="1">
    <citation type="submission" date="2022-10" db="EMBL/GenBank/DDBJ databases">
        <title>Rhodococcus ferula Z13 complete genome.</title>
        <authorList>
            <person name="Long X."/>
            <person name="Zang M."/>
        </authorList>
    </citation>
    <scope>NUCLEOTIDE SEQUENCE</scope>
    <source>
        <strain evidence="1">Z13</strain>
    </source>
</reference>
<keyword evidence="2" id="KW-1185">Reference proteome</keyword>
<evidence type="ECO:0000313" key="1">
    <source>
        <dbReference type="EMBL" id="UYP19790.1"/>
    </source>
</evidence>
<dbReference type="EMBL" id="CP107551">
    <property type="protein sequence ID" value="UYP19790.1"/>
    <property type="molecule type" value="Genomic_DNA"/>
</dbReference>
<dbReference type="Proteomes" id="UP001156484">
    <property type="component" value="Chromosome"/>
</dbReference>
<accession>A0ACD4DI99</accession>
<sequence length="318" mass="34460">MCGDRSDEEDAVTVDAGTWSIGDTEIIARAIVEAPSVHDTQPWNLRLPAHSAELEERLDFAEPGPDPLRPDRLISCGCALANLELAIRVLGNRTRTHLLPDPNRPELVARVETLGAATPASRDLRLYAAISHRRSHRESFADIPVPAEMLADIQSAACEVEGVGVRLLAVDEAAALADVLAYATEAKRRNPHYQREMFSWTSHWQPFGNNEVVTDWDAALDDRGAAGRAMVTTGSLDTGALAAAIAREAVFLFSAPSASTEELLRVGVATQRAWLAAVDARLSASVVTHPLRVEDSAVRLAEMLDLPDLPQLILRVGF</sequence>
<evidence type="ECO:0000313" key="2">
    <source>
        <dbReference type="Proteomes" id="UP001156484"/>
    </source>
</evidence>